<protein>
    <submittedName>
        <fullName evidence="2">S-adenosylmethionine tRNA ribosyltransferase</fullName>
    </submittedName>
</protein>
<dbReference type="AlphaFoldDB" id="A0A1B2I0L6"/>
<dbReference type="OrthoDB" id="34459at2"/>
<dbReference type="InterPro" id="IPR021660">
    <property type="entry name" value="DUF3253"/>
</dbReference>
<sequence length="95" mass="10244">MEQRLERVILELADARGPAKSICPSEAARAVDADGWRDLMDQARAVARDLAVRGRVVVTSGGQELSPAGEWRGPIRIRTTKSQTSDASRTDAGRG</sequence>
<dbReference type="Pfam" id="PF11625">
    <property type="entry name" value="DUF3253"/>
    <property type="match status" value="1"/>
</dbReference>
<dbReference type="Proteomes" id="UP000093053">
    <property type="component" value="Chromosome"/>
</dbReference>
<dbReference type="Gene3D" id="1.10.10.10">
    <property type="entry name" value="Winged helix-like DNA-binding domain superfamily/Winged helix DNA-binding domain"/>
    <property type="match status" value="1"/>
</dbReference>
<dbReference type="EMBL" id="CP016793">
    <property type="protein sequence ID" value="ANZ43477.1"/>
    <property type="molecule type" value="Genomic_DNA"/>
</dbReference>
<evidence type="ECO:0000313" key="3">
    <source>
        <dbReference type="Proteomes" id="UP000093053"/>
    </source>
</evidence>
<dbReference type="InterPro" id="IPR036390">
    <property type="entry name" value="WH_DNA-bd_sf"/>
</dbReference>
<dbReference type="KEGG" id="led:BBK82_41830"/>
<reference evidence="2 3" key="1">
    <citation type="submission" date="2016-07" db="EMBL/GenBank/DDBJ databases">
        <title>Complete genome sequence of the Lentzea guizhouensis DHS C013.</title>
        <authorList>
            <person name="Cao C."/>
        </authorList>
    </citation>
    <scope>NUCLEOTIDE SEQUENCE [LARGE SCALE GENOMIC DNA]</scope>
    <source>
        <strain evidence="2 3">DHS C013</strain>
    </source>
</reference>
<accession>A0A1B2I0L6</accession>
<keyword evidence="3" id="KW-1185">Reference proteome</keyword>
<proteinExistence type="predicted"/>
<keyword evidence="2" id="KW-0808">Transferase</keyword>
<feature type="region of interest" description="Disordered" evidence="1">
    <location>
        <begin position="62"/>
        <end position="95"/>
    </location>
</feature>
<dbReference type="GO" id="GO:0016740">
    <property type="term" value="F:transferase activity"/>
    <property type="evidence" value="ECO:0007669"/>
    <property type="project" value="UniProtKB-KW"/>
</dbReference>
<organism evidence="2 3">
    <name type="scientific">Lentzea guizhouensis</name>
    <dbReference type="NCBI Taxonomy" id="1586287"/>
    <lineage>
        <taxon>Bacteria</taxon>
        <taxon>Bacillati</taxon>
        <taxon>Actinomycetota</taxon>
        <taxon>Actinomycetes</taxon>
        <taxon>Pseudonocardiales</taxon>
        <taxon>Pseudonocardiaceae</taxon>
        <taxon>Lentzea</taxon>
    </lineage>
</organism>
<evidence type="ECO:0000313" key="2">
    <source>
        <dbReference type="EMBL" id="ANZ43477.1"/>
    </source>
</evidence>
<evidence type="ECO:0000256" key="1">
    <source>
        <dbReference type="SAM" id="MobiDB-lite"/>
    </source>
</evidence>
<name>A0A1B2I0L6_9PSEU</name>
<gene>
    <name evidence="2" type="ORF">BBK82_41830</name>
</gene>
<dbReference type="InterPro" id="IPR036388">
    <property type="entry name" value="WH-like_DNA-bd_sf"/>
</dbReference>
<dbReference type="SUPFAM" id="SSF46785">
    <property type="entry name" value="Winged helix' DNA-binding domain"/>
    <property type="match status" value="1"/>
</dbReference>
<dbReference type="STRING" id="1586287.BBK82_41830"/>